<gene>
    <name evidence="1" type="ORF">DFP72DRAFT_782782</name>
</gene>
<dbReference type="Proteomes" id="UP000521943">
    <property type="component" value="Unassembled WGS sequence"/>
</dbReference>
<name>A0A8H6I9H0_9AGAR</name>
<evidence type="ECO:0000313" key="2">
    <source>
        <dbReference type="Proteomes" id="UP000521943"/>
    </source>
</evidence>
<dbReference type="AlphaFoldDB" id="A0A8H6I9H0"/>
<keyword evidence="2" id="KW-1185">Reference proteome</keyword>
<protein>
    <submittedName>
        <fullName evidence="1">Uncharacterized protein</fullName>
    </submittedName>
</protein>
<proteinExistence type="predicted"/>
<dbReference type="OrthoDB" id="4230923at2759"/>
<feature type="non-terminal residue" evidence="1">
    <location>
        <position position="1"/>
    </location>
</feature>
<feature type="non-terminal residue" evidence="1">
    <location>
        <position position="114"/>
    </location>
</feature>
<sequence length="114" mass="12692">KVRAVAKVTGQPSIQIELASDKDARWLKTDQNRDSLGTLIKGTIEERTASMIIEKVPTTFDPATGIPEVEEANGYEKGDITSVRWLKAVTRRYTGQIQAHAIMHFRNAELANRA</sequence>
<dbReference type="EMBL" id="JACGCI010000010">
    <property type="protein sequence ID" value="KAF6761383.1"/>
    <property type="molecule type" value="Genomic_DNA"/>
</dbReference>
<reference evidence="1 2" key="1">
    <citation type="submission" date="2020-07" db="EMBL/GenBank/DDBJ databases">
        <title>Comparative genomics of pyrophilous fungi reveals a link between fire events and developmental genes.</title>
        <authorList>
            <consortium name="DOE Joint Genome Institute"/>
            <person name="Steindorff A.S."/>
            <person name="Carver A."/>
            <person name="Calhoun S."/>
            <person name="Stillman K."/>
            <person name="Liu H."/>
            <person name="Lipzen A."/>
            <person name="Pangilinan J."/>
            <person name="Labutti K."/>
            <person name="Bruns T.D."/>
            <person name="Grigoriev I.V."/>
        </authorList>
    </citation>
    <scope>NUCLEOTIDE SEQUENCE [LARGE SCALE GENOMIC DNA]</scope>
    <source>
        <strain evidence="1 2">CBS 144469</strain>
    </source>
</reference>
<comment type="caution">
    <text evidence="1">The sequence shown here is derived from an EMBL/GenBank/DDBJ whole genome shotgun (WGS) entry which is preliminary data.</text>
</comment>
<evidence type="ECO:0000313" key="1">
    <source>
        <dbReference type="EMBL" id="KAF6761383.1"/>
    </source>
</evidence>
<accession>A0A8H6I9H0</accession>
<organism evidence="1 2">
    <name type="scientific">Ephemerocybe angulata</name>
    <dbReference type="NCBI Taxonomy" id="980116"/>
    <lineage>
        <taxon>Eukaryota</taxon>
        <taxon>Fungi</taxon>
        <taxon>Dikarya</taxon>
        <taxon>Basidiomycota</taxon>
        <taxon>Agaricomycotina</taxon>
        <taxon>Agaricomycetes</taxon>
        <taxon>Agaricomycetidae</taxon>
        <taxon>Agaricales</taxon>
        <taxon>Agaricineae</taxon>
        <taxon>Psathyrellaceae</taxon>
        <taxon>Ephemerocybe</taxon>
    </lineage>
</organism>